<sequence>MFLNLPLHTHTLTLPFIIQHEVCTNRFYFPHINLPTKTMQGRAALTISRSLTSGSRKRTLFSPSRSHTGVLQRVEAGVGAASGRSNSGGMTGGM</sequence>
<gene>
    <name evidence="1" type="ORF">E2C01_058722</name>
</gene>
<accession>A0A5B7H6Y6</accession>
<organism evidence="1 2">
    <name type="scientific">Portunus trituberculatus</name>
    <name type="common">Swimming crab</name>
    <name type="synonym">Neptunus trituberculatus</name>
    <dbReference type="NCBI Taxonomy" id="210409"/>
    <lineage>
        <taxon>Eukaryota</taxon>
        <taxon>Metazoa</taxon>
        <taxon>Ecdysozoa</taxon>
        <taxon>Arthropoda</taxon>
        <taxon>Crustacea</taxon>
        <taxon>Multicrustacea</taxon>
        <taxon>Malacostraca</taxon>
        <taxon>Eumalacostraca</taxon>
        <taxon>Eucarida</taxon>
        <taxon>Decapoda</taxon>
        <taxon>Pleocyemata</taxon>
        <taxon>Brachyura</taxon>
        <taxon>Eubrachyura</taxon>
        <taxon>Portunoidea</taxon>
        <taxon>Portunidae</taxon>
        <taxon>Portuninae</taxon>
        <taxon>Portunus</taxon>
    </lineage>
</organism>
<evidence type="ECO:0000313" key="1">
    <source>
        <dbReference type="EMBL" id="MPC64604.1"/>
    </source>
</evidence>
<proteinExistence type="predicted"/>
<evidence type="ECO:0000313" key="2">
    <source>
        <dbReference type="Proteomes" id="UP000324222"/>
    </source>
</evidence>
<keyword evidence="2" id="KW-1185">Reference proteome</keyword>
<dbReference type="AlphaFoldDB" id="A0A5B7H6Y6"/>
<name>A0A5B7H6Y6_PORTR</name>
<comment type="caution">
    <text evidence="1">The sequence shown here is derived from an EMBL/GenBank/DDBJ whole genome shotgun (WGS) entry which is preliminary data.</text>
</comment>
<dbReference type="Proteomes" id="UP000324222">
    <property type="component" value="Unassembled WGS sequence"/>
</dbReference>
<reference evidence="1 2" key="1">
    <citation type="submission" date="2019-05" db="EMBL/GenBank/DDBJ databases">
        <title>Another draft genome of Portunus trituberculatus and its Hox gene families provides insights of decapod evolution.</title>
        <authorList>
            <person name="Jeong J.-H."/>
            <person name="Song I."/>
            <person name="Kim S."/>
            <person name="Choi T."/>
            <person name="Kim D."/>
            <person name="Ryu S."/>
            <person name="Kim W."/>
        </authorList>
    </citation>
    <scope>NUCLEOTIDE SEQUENCE [LARGE SCALE GENOMIC DNA]</scope>
    <source>
        <tissue evidence="1">Muscle</tissue>
    </source>
</reference>
<protein>
    <submittedName>
        <fullName evidence="1">Uncharacterized protein</fullName>
    </submittedName>
</protein>
<dbReference type="EMBL" id="VSRR010022299">
    <property type="protein sequence ID" value="MPC64604.1"/>
    <property type="molecule type" value="Genomic_DNA"/>
</dbReference>